<dbReference type="RefSeq" id="WP_117314927.1">
    <property type="nucleotide sequence ID" value="NZ_QQSW01000002.1"/>
</dbReference>
<feature type="domain" description="Peptidase C39-like" evidence="1">
    <location>
        <begin position="46"/>
        <end position="155"/>
    </location>
</feature>
<reference evidence="2 3" key="1">
    <citation type="submission" date="2019-03" db="EMBL/GenBank/DDBJ databases">
        <title>Genomic Encyclopedia of Type Strains, Phase IV (KMG-IV): sequencing the most valuable type-strain genomes for metagenomic binning, comparative biology and taxonomic classification.</title>
        <authorList>
            <person name="Goeker M."/>
        </authorList>
    </citation>
    <scope>NUCLEOTIDE SEQUENCE [LARGE SCALE GENOMIC DNA]</scope>
    <source>
        <strain evidence="2 3">DSM 23344</strain>
    </source>
</reference>
<dbReference type="InterPro" id="IPR039564">
    <property type="entry name" value="Peptidase_C39-like"/>
</dbReference>
<sequence length="329" mass="35506">MNSWVSRIFSPLSKRCLLILLLAILAGCSGRQIAFPEPPATQLGAVPFYPQEAYQCGPAALATVLGWSGSEVDLAALVASVYLPGRQGSLQPEIVAAARRAGRIPYPIPADPASIGAELAAGHPVLVLQNLGLASSPRWHYAVVVGYDPVDGNFILRSGTERSRREDVQRFMSSWQRADYWGLVVLPPGQLPASQHVVAPLVRALADAEAFLSVQDALATWERLLAQWPDDPEVLFGSANARRRGADPASAASLFRQLLRHDPGHVAARNNFADLLLSQGCVQRAGQVMAGIDDGAVPDYLAGAITDTRRSLREEARHHRSDADRCADW</sequence>
<evidence type="ECO:0000313" key="2">
    <source>
        <dbReference type="EMBL" id="TCO76661.1"/>
    </source>
</evidence>
<keyword evidence="3" id="KW-1185">Reference proteome</keyword>
<dbReference type="NCBIfam" id="NF033920">
    <property type="entry name" value="C39_PA2778_fam"/>
    <property type="match status" value="1"/>
</dbReference>
<evidence type="ECO:0000313" key="3">
    <source>
        <dbReference type="Proteomes" id="UP000294980"/>
    </source>
</evidence>
<dbReference type="Pfam" id="PF13529">
    <property type="entry name" value="Peptidase_C39_2"/>
    <property type="match status" value="1"/>
</dbReference>
<proteinExistence type="predicted"/>
<protein>
    <submittedName>
        <fullName evidence="2">Peptidase C39-like protein</fullName>
    </submittedName>
</protein>
<dbReference type="InterPro" id="IPR011990">
    <property type="entry name" value="TPR-like_helical_dom_sf"/>
</dbReference>
<dbReference type="PROSITE" id="PS51257">
    <property type="entry name" value="PROKAR_LIPOPROTEIN"/>
    <property type="match status" value="1"/>
</dbReference>
<name>A0A4R2KQV7_9GAMM</name>
<evidence type="ECO:0000259" key="1">
    <source>
        <dbReference type="Pfam" id="PF13529"/>
    </source>
</evidence>
<accession>A0A4R2KQV7</accession>
<dbReference type="Proteomes" id="UP000294980">
    <property type="component" value="Unassembled WGS sequence"/>
</dbReference>
<dbReference type="CDD" id="cd02549">
    <property type="entry name" value="Peptidase_C39A"/>
    <property type="match status" value="1"/>
</dbReference>
<dbReference type="Pfam" id="PF14559">
    <property type="entry name" value="TPR_19"/>
    <property type="match status" value="1"/>
</dbReference>
<dbReference type="EMBL" id="SLWX01000004">
    <property type="protein sequence ID" value="TCO76661.1"/>
    <property type="molecule type" value="Genomic_DNA"/>
</dbReference>
<dbReference type="SUPFAM" id="SSF48452">
    <property type="entry name" value="TPR-like"/>
    <property type="match status" value="1"/>
</dbReference>
<dbReference type="OrthoDB" id="5611441at2"/>
<dbReference type="InterPro" id="IPR039563">
    <property type="entry name" value="Peptidase_C39_single_dom"/>
</dbReference>
<dbReference type="Gene3D" id="3.90.70.10">
    <property type="entry name" value="Cysteine proteinases"/>
    <property type="match status" value="1"/>
</dbReference>
<dbReference type="AlphaFoldDB" id="A0A4R2KQV7"/>
<comment type="caution">
    <text evidence="2">The sequence shown here is derived from an EMBL/GenBank/DDBJ whole genome shotgun (WGS) entry which is preliminary data.</text>
</comment>
<organism evidence="2 3">
    <name type="scientific">Chromatocurvus halotolerans</name>
    <dbReference type="NCBI Taxonomy" id="1132028"/>
    <lineage>
        <taxon>Bacteria</taxon>
        <taxon>Pseudomonadati</taxon>
        <taxon>Pseudomonadota</taxon>
        <taxon>Gammaproteobacteria</taxon>
        <taxon>Cellvibrionales</taxon>
        <taxon>Halieaceae</taxon>
        <taxon>Chromatocurvus</taxon>
    </lineage>
</organism>
<dbReference type="Gene3D" id="1.25.40.10">
    <property type="entry name" value="Tetratricopeptide repeat domain"/>
    <property type="match status" value="1"/>
</dbReference>
<gene>
    <name evidence="2" type="ORF">EV688_104115</name>
</gene>